<dbReference type="EMBL" id="NRPP01000002">
    <property type="protein sequence ID" value="TFJ30510.1"/>
    <property type="molecule type" value="Genomic_DNA"/>
</dbReference>
<protein>
    <submittedName>
        <fullName evidence="1">Capsid protein</fullName>
    </submittedName>
</protein>
<dbReference type="InterPro" id="IPR021080">
    <property type="entry name" value="Minor_capsid_protein"/>
</dbReference>
<gene>
    <name evidence="1" type="ORF">CKN69_00965</name>
</gene>
<dbReference type="Pfam" id="PF11114">
    <property type="entry name" value="Minor_capsid_2"/>
    <property type="match status" value="1"/>
</dbReference>
<dbReference type="AlphaFoldDB" id="A0A2R8A1Q4"/>
<sequence length="107" mass="12017">MSVTVNFGGIKRKISSQNVKRGQYAVANQAMADMDRFVPRKEGNLRTAVHVTSVGKILYEMPYAKRQFHLNGTTYSTPGTGPRWDLKAKGMYMDSWKKAFLRGSGIN</sequence>
<dbReference type="Proteomes" id="UP000297938">
    <property type="component" value="Unassembled WGS sequence"/>
</dbReference>
<organism evidence="1 2">
    <name type="scientific">Carnobacterium divergens</name>
    <name type="common">Lactobacillus divergens</name>
    <dbReference type="NCBI Taxonomy" id="2748"/>
    <lineage>
        <taxon>Bacteria</taxon>
        <taxon>Bacillati</taxon>
        <taxon>Bacillota</taxon>
        <taxon>Bacilli</taxon>
        <taxon>Lactobacillales</taxon>
        <taxon>Carnobacteriaceae</taxon>
        <taxon>Carnobacterium</taxon>
    </lineage>
</organism>
<name>A0A2R8A1Q4_CARDV</name>
<comment type="caution">
    <text evidence="1">The sequence shown here is derived from an EMBL/GenBank/DDBJ whole genome shotgun (WGS) entry which is preliminary data.</text>
</comment>
<proteinExistence type="predicted"/>
<accession>A0A2R8A1Q4</accession>
<dbReference type="RefSeq" id="WP_015077109.1">
    <property type="nucleotide sequence ID" value="NZ_CBCPJX010000005.1"/>
</dbReference>
<reference evidence="1 2" key="1">
    <citation type="journal article" date="2018" name="Int. J. Food Microbiol.">
        <title>Growth of Carnobacterium spp. isolated from chilled vacuum-packaged meat under relevant acidic conditions.</title>
        <authorList>
            <person name="Zhang P."/>
            <person name="Badoni M."/>
            <person name="Ganzle M."/>
            <person name="Yang X."/>
        </authorList>
    </citation>
    <scope>NUCLEOTIDE SEQUENCE [LARGE SCALE GENOMIC DNA]</scope>
    <source>
        <strain evidence="1 2">B2</strain>
    </source>
</reference>
<evidence type="ECO:0000313" key="1">
    <source>
        <dbReference type="EMBL" id="TFJ30510.1"/>
    </source>
</evidence>
<evidence type="ECO:0000313" key="2">
    <source>
        <dbReference type="Proteomes" id="UP000297938"/>
    </source>
</evidence>